<reference evidence="2" key="1">
    <citation type="submission" date="2018-02" db="EMBL/GenBank/DDBJ databases">
        <title>Rhizophora mucronata_Transcriptome.</title>
        <authorList>
            <person name="Meera S.P."/>
            <person name="Sreeshan A."/>
            <person name="Augustine A."/>
        </authorList>
    </citation>
    <scope>NUCLEOTIDE SEQUENCE</scope>
    <source>
        <tissue evidence="2">Leaf</tissue>
    </source>
</reference>
<dbReference type="AlphaFoldDB" id="A0A2P2MV00"/>
<protein>
    <submittedName>
        <fullName evidence="2">Uncharacterized protein</fullName>
    </submittedName>
</protein>
<dbReference type="EMBL" id="GGEC01053564">
    <property type="protein sequence ID" value="MBX34048.1"/>
    <property type="molecule type" value="Transcribed_RNA"/>
</dbReference>
<evidence type="ECO:0000256" key="1">
    <source>
        <dbReference type="SAM" id="Phobius"/>
    </source>
</evidence>
<organism evidence="2">
    <name type="scientific">Rhizophora mucronata</name>
    <name type="common">Asiatic mangrove</name>
    <dbReference type="NCBI Taxonomy" id="61149"/>
    <lineage>
        <taxon>Eukaryota</taxon>
        <taxon>Viridiplantae</taxon>
        <taxon>Streptophyta</taxon>
        <taxon>Embryophyta</taxon>
        <taxon>Tracheophyta</taxon>
        <taxon>Spermatophyta</taxon>
        <taxon>Magnoliopsida</taxon>
        <taxon>eudicotyledons</taxon>
        <taxon>Gunneridae</taxon>
        <taxon>Pentapetalae</taxon>
        <taxon>rosids</taxon>
        <taxon>fabids</taxon>
        <taxon>Malpighiales</taxon>
        <taxon>Rhizophoraceae</taxon>
        <taxon>Rhizophora</taxon>
    </lineage>
</organism>
<accession>A0A2P2MV00</accession>
<feature type="transmembrane region" description="Helical" evidence="1">
    <location>
        <begin position="20"/>
        <end position="37"/>
    </location>
</feature>
<keyword evidence="1" id="KW-1133">Transmembrane helix</keyword>
<keyword evidence="1" id="KW-0812">Transmembrane</keyword>
<sequence length="63" mass="7167">MLNGFAQIMDLFVPKNHNTLLLMSPLCNCMCILYCIVFPPISSSRYKCFLDIYEVKVSISSSL</sequence>
<evidence type="ECO:0000313" key="2">
    <source>
        <dbReference type="EMBL" id="MBX34048.1"/>
    </source>
</evidence>
<keyword evidence="1" id="KW-0472">Membrane</keyword>
<proteinExistence type="predicted"/>
<name>A0A2P2MV00_RHIMU</name>